<organism evidence="2 3">
    <name type="scientific">Thiothrix nivea (strain ATCC 35100 / DSM 5205 / JP2)</name>
    <dbReference type="NCBI Taxonomy" id="870187"/>
    <lineage>
        <taxon>Bacteria</taxon>
        <taxon>Pseudomonadati</taxon>
        <taxon>Pseudomonadota</taxon>
        <taxon>Gammaproteobacteria</taxon>
        <taxon>Thiotrichales</taxon>
        <taxon>Thiotrichaceae</taxon>
        <taxon>Thiothrix</taxon>
    </lineage>
</organism>
<sequence length="102" mass="11591" precursor="true">MRMRYFIYPLMQITLLSLAASNAQANEPVYIAGTNPAERPATAPVITEVQHDSAWYTASLRGVEQPYPASLHFLENQGNWFTPFTHPGMTDYYDIRGWHTGE</sequence>
<dbReference type="AlphaFoldDB" id="A0A656HJS0"/>
<dbReference type="OrthoDB" id="5625614at2"/>
<accession>A0A656HJS0</accession>
<keyword evidence="3" id="KW-1185">Reference proteome</keyword>
<name>A0A656HJS0_THINJ</name>
<feature type="chain" id="PRO_5025043383" evidence="1">
    <location>
        <begin position="26"/>
        <end position="102"/>
    </location>
</feature>
<dbReference type="Proteomes" id="UP000005317">
    <property type="component" value="Unassembled WGS sequence"/>
</dbReference>
<proteinExistence type="predicted"/>
<dbReference type="RefSeq" id="WP_002710585.1">
    <property type="nucleotide sequence ID" value="NZ_JH651384.1"/>
</dbReference>
<evidence type="ECO:0000313" key="3">
    <source>
        <dbReference type="Proteomes" id="UP000005317"/>
    </source>
</evidence>
<reference evidence="3" key="1">
    <citation type="journal article" date="2011" name="Stand. Genomic Sci.">
        <title>Genome sequence of the filamentous, gliding Thiothrix nivea neotype strain (JP2(T)).</title>
        <authorList>
            <person name="Lapidus A."/>
            <person name="Nolan M."/>
            <person name="Lucas S."/>
            <person name="Glavina Del Rio T."/>
            <person name="Tice H."/>
            <person name="Cheng J.F."/>
            <person name="Tapia R."/>
            <person name="Han C."/>
            <person name="Goodwin L."/>
            <person name="Pitluck S."/>
            <person name="Liolios K."/>
            <person name="Pagani I."/>
            <person name="Ivanova N."/>
            <person name="Huntemann M."/>
            <person name="Mavromatis K."/>
            <person name="Mikhailova N."/>
            <person name="Pati A."/>
            <person name="Chen A."/>
            <person name="Palaniappan K."/>
            <person name="Land M."/>
            <person name="Brambilla E.M."/>
            <person name="Rohde M."/>
            <person name="Abt B."/>
            <person name="Verbarg S."/>
            <person name="Goker M."/>
            <person name="Bristow J."/>
            <person name="Eisen J.A."/>
            <person name="Markowitz V."/>
            <person name="Hugenholtz P."/>
            <person name="Kyrpides N.C."/>
            <person name="Klenk H.P."/>
            <person name="Woyke T."/>
        </authorList>
    </citation>
    <scope>NUCLEOTIDE SEQUENCE [LARGE SCALE GENOMIC DNA]</scope>
    <source>
        <strain evidence="3">ATCC 35100 / DSM 5205 / JP2</strain>
    </source>
</reference>
<evidence type="ECO:0000256" key="1">
    <source>
        <dbReference type="SAM" id="SignalP"/>
    </source>
</evidence>
<gene>
    <name evidence="2" type="ORF">Thini_4230</name>
</gene>
<feature type="signal peptide" evidence="1">
    <location>
        <begin position="1"/>
        <end position="25"/>
    </location>
</feature>
<dbReference type="EMBL" id="JH651384">
    <property type="protein sequence ID" value="EIJ36717.1"/>
    <property type="molecule type" value="Genomic_DNA"/>
</dbReference>
<protein>
    <submittedName>
        <fullName evidence="2">Uncharacterized protein</fullName>
    </submittedName>
</protein>
<evidence type="ECO:0000313" key="2">
    <source>
        <dbReference type="EMBL" id="EIJ36717.1"/>
    </source>
</evidence>
<keyword evidence="1" id="KW-0732">Signal</keyword>